<reference evidence="2" key="1">
    <citation type="journal article" date="2011" name="Plant Physiol.">
        <title>Comprehensive sequence analysis of 24,783 barley full-length cDNAs derived from 12 clone libraries.</title>
        <authorList>
            <person name="Matsumoto T."/>
            <person name="Tanaka T."/>
            <person name="Sakai H."/>
            <person name="Amano N."/>
            <person name="Kanamori H."/>
            <person name="Kurita K."/>
            <person name="Kikuta A."/>
            <person name="Kamiya K."/>
            <person name="Yamamoto M."/>
            <person name="Ikawa H."/>
            <person name="Fujii N."/>
            <person name="Hori K."/>
            <person name="Itoh T."/>
            <person name="Sato K."/>
        </authorList>
    </citation>
    <scope>NUCLEOTIDE SEQUENCE</scope>
    <source>
        <tissue evidence="3">Flower</tissue>
        <tissue evidence="2">Shoot</tissue>
    </source>
</reference>
<organism evidence="2">
    <name type="scientific">Hordeum vulgare subsp. vulgare</name>
    <name type="common">Domesticated barley</name>
    <dbReference type="NCBI Taxonomy" id="112509"/>
    <lineage>
        <taxon>Eukaryota</taxon>
        <taxon>Viridiplantae</taxon>
        <taxon>Streptophyta</taxon>
        <taxon>Embryophyta</taxon>
        <taxon>Tracheophyta</taxon>
        <taxon>Spermatophyta</taxon>
        <taxon>Magnoliopsida</taxon>
        <taxon>Liliopsida</taxon>
        <taxon>Poales</taxon>
        <taxon>Poaceae</taxon>
        <taxon>BOP clade</taxon>
        <taxon>Pooideae</taxon>
        <taxon>Triticodae</taxon>
        <taxon>Triticeae</taxon>
        <taxon>Hordeinae</taxon>
        <taxon>Hordeum</taxon>
    </lineage>
</organism>
<accession>F2DA27</accession>
<protein>
    <submittedName>
        <fullName evidence="2">Predicted protein</fullName>
    </submittedName>
</protein>
<dbReference type="EMBL" id="AK360740">
    <property type="protein sequence ID" value="BAJ91948.1"/>
    <property type="molecule type" value="mRNA"/>
</dbReference>
<dbReference type="AlphaFoldDB" id="F2DA27"/>
<evidence type="ECO:0000313" key="2">
    <source>
        <dbReference type="EMBL" id="BAJ91948.1"/>
    </source>
</evidence>
<sequence>MGSLLHANPPFLTLGGSQIDDPHRRQGPRRRCSHAGRCPCYGLFGGAAQTLVHVRLDNQGIWLSARL</sequence>
<name>F2DA27_HORVV</name>
<dbReference type="EMBL" id="AK375259">
    <property type="protein sequence ID" value="BAK06454.1"/>
    <property type="molecule type" value="mRNA"/>
</dbReference>
<proteinExistence type="evidence at transcript level"/>
<feature type="region of interest" description="Disordered" evidence="1">
    <location>
        <begin position="1"/>
        <end position="28"/>
    </location>
</feature>
<evidence type="ECO:0000256" key="1">
    <source>
        <dbReference type="SAM" id="MobiDB-lite"/>
    </source>
</evidence>
<evidence type="ECO:0000313" key="3">
    <source>
        <dbReference type="EMBL" id="BAK06454.1"/>
    </source>
</evidence>